<dbReference type="Gene3D" id="3.40.250.10">
    <property type="entry name" value="Rhodanese-like domain"/>
    <property type="match status" value="2"/>
</dbReference>
<dbReference type="PANTHER" id="PTHR43855">
    <property type="entry name" value="THIOSULFATE SULFURTRANSFERASE"/>
    <property type="match status" value="1"/>
</dbReference>
<sequence length="279" mass="31003">MKFLLPLFLFLAIGCQMKPTKVVNQEAIQSESITAENLKKENAVLLDARPAFEFNLLHVPGAINVRWEDLSQNNPKSRGLLQTDLFALARRLSLIGIDPNTKVVVLGKGTAGQGEEGRVAWTLKVLGVKNVYTLVHNSYREMNPTKEIPPVQNKPYWKPEVQEGLMTELKSLQALAAKADLNTVILDVRSPEEFAQRNLSQEKKVKAKVVNLDWKKFFTSNGLPQKDVEKTLAALGISKDINIVVISNHGVRSGAVTYALGFLGYNKSSNFAGGYEQWK</sequence>
<dbReference type="InterPro" id="IPR001307">
    <property type="entry name" value="Thiosulphate_STrfase_CS"/>
</dbReference>
<evidence type="ECO:0000259" key="2">
    <source>
        <dbReference type="PROSITE" id="PS50206"/>
    </source>
</evidence>
<dbReference type="EMBL" id="CP093442">
    <property type="protein sequence ID" value="UOF01734.1"/>
    <property type="molecule type" value="Genomic_DNA"/>
</dbReference>
<evidence type="ECO:0000313" key="4">
    <source>
        <dbReference type="Proteomes" id="UP000830116"/>
    </source>
</evidence>
<evidence type="ECO:0000256" key="1">
    <source>
        <dbReference type="ARBA" id="ARBA00022737"/>
    </source>
</evidence>
<dbReference type="SUPFAM" id="SSF52821">
    <property type="entry name" value="Rhodanese/Cell cycle control phosphatase"/>
    <property type="match status" value="2"/>
</dbReference>
<dbReference type="PROSITE" id="PS00380">
    <property type="entry name" value="RHODANESE_1"/>
    <property type="match status" value="1"/>
</dbReference>
<gene>
    <name evidence="3" type="ORF">MNR06_02040</name>
</gene>
<dbReference type="PROSITE" id="PS51257">
    <property type="entry name" value="PROKAR_LIPOPROTEIN"/>
    <property type="match status" value="1"/>
</dbReference>
<evidence type="ECO:0000313" key="3">
    <source>
        <dbReference type="EMBL" id="UOF01734.1"/>
    </source>
</evidence>
<accession>A0ABY4CAI5</accession>
<name>A0ABY4CAI5_9BACT</name>
<proteinExistence type="predicted"/>
<dbReference type="InterPro" id="IPR036873">
    <property type="entry name" value="Rhodanese-like_dom_sf"/>
</dbReference>
<dbReference type="InterPro" id="IPR051126">
    <property type="entry name" value="Thiosulfate_sulfurtransferase"/>
</dbReference>
<dbReference type="Pfam" id="PF00581">
    <property type="entry name" value="Rhodanese"/>
    <property type="match status" value="2"/>
</dbReference>
<feature type="domain" description="Rhodanese" evidence="2">
    <location>
        <begin position="182"/>
        <end position="279"/>
    </location>
</feature>
<feature type="domain" description="Rhodanese" evidence="2">
    <location>
        <begin position="39"/>
        <end position="148"/>
    </location>
</feature>
<keyword evidence="1" id="KW-0677">Repeat</keyword>
<keyword evidence="4" id="KW-1185">Reference proteome</keyword>
<dbReference type="SMART" id="SM00450">
    <property type="entry name" value="RHOD"/>
    <property type="match status" value="2"/>
</dbReference>
<dbReference type="RefSeq" id="WP_243538338.1">
    <property type="nucleotide sequence ID" value="NZ_CP093442.1"/>
</dbReference>
<dbReference type="GO" id="GO:0005524">
    <property type="term" value="F:ATP binding"/>
    <property type="evidence" value="ECO:0007669"/>
    <property type="project" value="UniProtKB-KW"/>
</dbReference>
<keyword evidence="3" id="KW-0067">ATP-binding</keyword>
<protein>
    <submittedName>
        <fullName evidence="3">ABC transporter ATP-binding protein</fullName>
    </submittedName>
</protein>
<dbReference type="PROSITE" id="PS50206">
    <property type="entry name" value="RHODANESE_3"/>
    <property type="match status" value="2"/>
</dbReference>
<dbReference type="Proteomes" id="UP000830116">
    <property type="component" value="Chromosome"/>
</dbReference>
<dbReference type="InterPro" id="IPR001763">
    <property type="entry name" value="Rhodanese-like_dom"/>
</dbReference>
<organism evidence="3 4">
    <name type="scientific">Bdellovibrio reynosensis</name>
    <dbReference type="NCBI Taxonomy" id="2835041"/>
    <lineage>
        <taxon>Bacteria</taxon>
        <taxon>Pseudomonadati</taxon>
        <taxon>Bdellovibrionota</taxon>
        <taxon>Bdellovibrionia</taxon>
        <taxon>Bdellovibrionales</taxon>
        <taxon>Pseudobdellovibrionaceae</taxon>
        <taxon>Bdellovibrio</taxon>
    </lineage>
</organism>
<dbReference type="PANTHER" id="PTHR43855:SF1">
    <property type="entry name" value="THIOSULFATE SULFURTRANSFERASE"/>
    <property type="match status" value="1"/>
</dbReference>
<keyword evidence="3" id="KW-0547">Nucleotide-binding</keyword>
<reference evidence="3" key="1">
    <citation type="submission" date="2022-03" db="EMBL/GenBank/DDBJ databases">
        <title>Genome Identification and Characterization of new species Bdellovibrio reynosense LBG001 sp. nov. from a Mexico soil sample.</title>
        <authorList>
            <person name="Camilli A."/>
            <person name="Ajao Y."/>
            <person name="Guo X."/>
        </authorList>
    </citation>
    <scope>NUCLEOTIDE SEQUENCE</scope>
    <source>
        <strain evidence="3">LBG001</strain>
    </source>
</reference>